<keyword evidence="2" id="KW-1185">Reference proteome</keyword>
<comment type="caution">
    <text evidence="1">The sequence shown here is derived from an EMBL/GenBank/DDBJ whole genome shotgun (WGS) entry which is preliminary data.</text>
</comment>
<gene>
    <name evidence="1" type="ORF">KIW84_035582</name>
</gene>
<evidence type="ECO:0000313" key="2">
    <source>
        <dbReference type="Proteomes" id="UP001058974"/>
    </source>
</evidence>
<dbReference type="AlphaFoldDB" id="A0A9D4Y6H0"/>
<sequence>MINHPVIKIFTTKMGITSSGFNFKNTLFNSKKRHIKSTTSQIKDQHILLTNTCSFLVKPVCNSSCSWLIDYSQDIQASNSTSILCSLTLGVIEVSRNGNNSVLHSRTKISLSNLTHLNKHHRGNFLGRKLFVLTLIVYHNHRLFTGTSDNLEWPMLQITLNRCIRNSPSNQTFCI</sequence>
<evidence type="ECO:0000313" key="1">
    <source>
        <dbReference type="EMBL" id="KAI5431445.1"/>
    </source>
</evidence>
<reference evidence="1 2" key="1">
    <citation type="journal article" date="2022" name="Nat. Genet.">
        <title>Improved pea reference genome and pan-genome highlight genomic features and evolutionary characteristics.</title>
        <authorList>
            <person name="Yang T."/>
            <person name="Liu R."/>
            <person name="Luo Y."/>
            <person name="Hu S."/>
            <person name="Wang D."/>
            <person name="Wang C."/>
            <person name="Pandey M.K."/>
            <person name="Ge S."/>
            <person name="Xu Q."/>
            <person name="Li N."/>
            <person name="Li G."/>
            <person name="Huang Y."/>
            <person name="Saxena R.K."/>
            <person name="Ji Y."/>
            <person name="Li M."/>
            <person name="Yan X."/>
            <person name="He Y."/>
            <person name="Liu Y."/>
            <person name="Wang X."/>
            <person name="Xiang C."/>
            <person name="Varshney R.K."/>
            <person name="Ding H."/>
            <person name="Gao S."/>
            <person name="Zong X."/>
        </authorList>
    </citation>
    <scope>NUCLEOTIDE SEQUENCE [LARGE SCALE GENOMIC DNA]</scope>
    <source>
        <strain evidence="1 2">cv. Zhongwan 6</strain>
    </source>
</reference>
<organism evidence="1 2">
    <name type="scientific">Pisum sativum</name>
    <name type="common">Garden pea</name>
    <name type="synonym">Lathyrus oleraceus</name>
    <dbReference type="NCBI Taxonomy" id="3888"/>
    <lineage>
        <taxon>Eukaryota</taxon>
        <taxon>Viridiplantae</taxon>
        <taxon>Streptophyta</taxon>
        <taxon>Embryophyta</taxon>
        <taxon>Tracheophyta</taxon>
        <taxon>Spermatophyta</taxon>
        <taxon>Magnoliopsida</taxon>
        <taxon>eudicotyledons</taxon>
        <taxon>Gunneridae</taxon>
        <taxon>Pentapetalae</taxon>
        <taxon>rosids</taxon>
        <taxon>fabids</taxon>
        <taxon>Fabales</taxon>
        <taxon>Fabaceae</taxon>
        <taxon>Papilionoideae</taxon>
        <taxon>50 kb inversion clade</taxon>
        <taxon>NPAAA clade</taxon>
        <taxon>Hologalegina</taxon>
        <taxon>IRL clade</taxon>
        <taxon>Fabeae</taxon>
        <taxon>Lathyrus</taxon>
    </lineage>
</organism>
<protein>
    <submittedName>
        <fullName evidence="1">Uncharacterized protein</fullName>
    </submittedName>
</protein>
<dbReference type="Pfam" id="PF10712">
    <property type="entry name" value="NAD-GH"/>
    <property type="match status" value="1"/>
</dbReference>
<dbReference type="InterPro" id="IPR019651">
    <property type="entry name" value="Glutamate_DH_NAD-spec"/>
</dbReference>
<dbReference type="Proteomes" id="UP001058974">
    <property type="component" value="Chromosome 3"/>
</dbReference>
<proteinExistence type="predicted"/>
<name>A0A9D4Y6H0_PEA</name>
<dbReference type="Gramene" id="Psat03G0558200-T1">
    <property type="protein sequence ID" value="KAI5431445.1"/>
    <property type="gene ID" value="KIW84_035582"/>
</dbReference>
<accession>A0A9D4Y6H0</accession>
<dbReference type="EMBL" id="JAMSHJ010000003">
    <property type="protein sequence ID" value="KAI5431445.1"/>
    <property type="molecule type" value="Genomic_DNA"/>
</dbReference>